<dbReference type="GO" id="GO:0046872">
    <property type="term" value="F:metal ion binding"/>
    <property type="evidence" value="ECO:0007669"/>
    <property type="project" value="UniProtKB-KW"/>
</dbReference>
<dbReference type="Gene3D" id="2.102.10.10">
    <property type="entry name" value="Rieske [2Fe-2S] iron-sulphur domain"/>
    <property type="match status" value="1"/>
</dbReference>
<accession>A0A1H3FLF3</accession>
<evidence type="ECO:0000256" key="5">
    <source>
        <dbReference type="ARBA" id="ARBA00034078"/>
    </source>
</evidence>
<dbReference type="Pfam" id="PF00355">
    <property type="entry name" value="Rieske"/>
    <property type="match status" value="1"/>
</dbReference>
<evidence type="ECO:0000259" key="6">
    <source>
        <dbReference type="PROSITE" id="PS51296"/>
    </source>
</evidence>
<dbReference type="PANTHER" id="PTHR21496">
    <property type="entry name" value="FERREDOXIN-RELATED"/>
    <property type="match status" value="1"/>
</dbReference>
<keyword evidence="2" id="KW-0479">Metal-binding</keyword>
<dbReference type="STRING" id="660517.SAMN04487946_10444"/>
<keyword evidence="4" id="KW-0411">Iron-sulfur</keyword>
<dbReference type="OrthoDB" id="6837at2157"/>
<dbReference type="PANTHER" id="PTHR21496:SF0">
    <property type="entry name" value="RIESKE DOMAIN-CONTAINING PROTEIN"/>
    <property type="match status" value="1"/>
</dbReference>
<evidence type="ECO:0000256" key="1">
    <source>
        <dbReference type="ARBA" id="ARBA00022714"/>
    </source>
</evidence>
<keyword evidence="3" id="KW-0408">Iron</keyword>
<dbReference type="CDD" id="cd03467">
    <property type="entry name" value="Rieske"/>
    <property type="match status" value="1"/>
</dbReference>
<keyword evidence="8" id="KW-1185">Reference proteome</keyword>
<evidence type="ECO:0000313" key="8">
    <source>
        <dbReference type="Proteomes" id="UP000199170"/>
    </source>
</evidence>
<proteinExistence type="predicted"/>
<dbReference type="RefSeq" id="WP_217635344.1">
    <property type="nucleotide sequence ID" value="NZ_FNPB01000004.1"/>
</dbReference>
<dbReference type="SUPFAM" id="SSF50022">
    <property type="entry name" value="ISP domain"/>
    <property type="match status" value="1"/>
</dbReference>
<name>A0A1H3FLF3_9EURY</name>
<comment type="cofactor">
    <cofactor evidence="5">
        <name>[2Fe-2S] cluster</name>
        <dbReference type="ChEBI" id="CHEBI:190135"/>
    </cofactor>
</comment>
<dbReference type="InterPro" id="IPR017941">
    <property type="entry name" value="Rieske_2Fe-2S"/>
</dbReference>
<dbReference type="InterPro" id="IPR036922">
    <property type="entry name" value="Rieske_2Fe-2S_sf"/>
</dbReference>
<dbReference type="AlphaFoldDB" id="A0A1H3FLF3"/>
<reference evidence="8" key="1">
    <citation type="submission" date="2016-10" db="EMBL/GenBank/DDBJ databases">
        <authorList>
            <person name="Varghese N."/>
            <person name="Submissions S."/>
        </authorList>
    </citation>
    <scope>NUCLEOTIDE SEQUENCE [LARGE SCALE GENOMIC DNA]</scope>
    <source>
        <strain evidence="8">CGMCC 1.10118</strain>
    </source>
</reference>
<gene>
    <name evidence="7" type="ORF">SAMN04487946_10444</name>
</gene>
<keyword evidence="1" id="KW-0001">2Fe-2S</keyword>
<feature type="domain" description="Rieske" evidence="6">
    <location>
        <begin position="12"/>
        <end position="78"/>
    </location>
</feature>
<dbReference type="EMBL" id="FNPB01000004">
    <property type="protein sequence ID" value="SDX91943.1"/>
    <property type="molecule type" value="Genomic_DNA"/>
</dbReference>
<sequence length="78" mass="8161">MTDAPSDDPTFHRVADAAALDPGSATVVSVQGVELALFTVDDAHYAIENTCPHRGGPLGLGGLDGTCVRCPWHGWRST</sequence>
<dbReference type="Proteomes" id="UP000199170">
    <property type="component" value="Unassembled WGS sequence"/>
</dbReference>
<organism evidence="7 8">
    <name type="scientific">Halobellus clavatus</name>
    <dbReference type="NCBI Taxonomy" id="660517"/>
    <lineage>
        <taxon>Archaea</taxon>
        <taxon>Methanobacteriati</taxon>
        <taxon>Methanobacteriota</taxon>
        <taxon>Stenosarchaea group</taxon>
        <taxon>Halobacteria</taxon>
        <taxon>Halobacteriales</taxon>
        <taxon>Haloferacaceae</taxon>
        <taxon>Halobellus</taxon>
    </lineage>
</organism>
<dbReference type="GO" id="GO:0051537">
    <property type="term" value="F:2 iron, 2 sulfur cluster binding"/>
    <property type="evidence" value="ECO:0007669"/>
    <property type="project" value="UniProtKB-KW"/>
</dbReference>
<evidence type="ECO:0000256" key="2">
    <source>
        <dbReference type="ARBA" id="ARBA00022723"/>
    </source>
</evidence>
<evidence type="ECO:0000313" key="7">
    <source>
        <dbReference type="EMBL" id="SDX91943.1"/>
    </source>
</evidence>
<evidence type="ECO:0000256" key="3">
    <source>
        <dbReference type="ARBA" id="ARBA00023004"/>
    </source>
</evidence>
<dbReference type="PROSITE" id="PS51296">
    <property type="entry name" value="RIESKE"/>
    <property type="match status" value="1"/>
</dbReference>
<protein>
    <submittedName>
        <fullName evidence="7">Rieske [2Fe-2S] domain-containing protein</fullName>
    </submittedName>
</protein>
<evidence type="ECO:0000256" key="4">
    <source>
        <dbReference type="ARBA" id="ARBA00023014"/>
    </source>
</evidence>